<proteinExistence type="predicted"/>
<name>A0AAU9NDU5_9ASTR</name>
<evidence type="ECO:0000313" key="3">
    <source>
        <dbReference type="Proteomes" id="UP001157418"/>
    </source>
</evidence>
<protein>
    <recommendedName>
        <fullName evidence="4">Malectin-like domain-containing protein</fullName>
    </recommendedName>
</protein>
<dbReference type="Pfam" id="PF06697">
    <property type="entry name" value="DUF1191"/>
    <property type="match status" value="1"/>
</dbReference>
<organism evidence="2 3">
    <name type="scientific">Lactuca virosa</name>
    <dbReference type="NCBI Taxonomy" id="75947"/>
    <lineage>
        <taxon>Eukaryota</taxon>
        <taxon>Viridiplantae</taxon>
        <taxon>Streptophyta</taxon>
        <taxon>Embryophyta</taxon>
        <taxon>Tracheophyta</taxon>
        <taxon>Spermatophyta</taxon>
        <taxon>Magnoliopsida</taxon>
        <taxon>eudicotyledons</taxon>
        <taxon>Gunneridae</taxon>
        <taxon>Pentapetalae</taxon>
        <taxon>asterids</taxon>
        <taxon>campanulids</taxon>
        <taxon>Asterales</taxon>
        <taxon>Asteraceae</taxon>
        <taxon>Cichorioideae</taxon>
        <taxon>Cichorieae</taxon>
        <taxon>Lactucinae</taxon>
        <taxon>Lactuca</taxon>
    </lineage>
</organism>
<accession>A0AAU9NDU5</accession>
<dbReference type="AlphaFoldDB" id="A0AAU9NDU5"/>
<dbReference type="PANTHER" id="PTHR33512:SF7">
    <property type="entry name" value="LEGUME LECTIN DOMAIN-CONTAINING PROTEIN"/>
    <property type="match status" value="1"/>
</dbReference>
<reference evidence="2 3" key="1">
    <citation type="submission" date="2022-01" db="EMBL/GenBank/DDBJ databases">
        <authorList>
            <person name="Xiong W."/>
            <person name="Schranz E."/>
        </authorList>
    </citation>
    <scope>NUCLEOTIDE SEQUENCE [LARGE SCALE GENOMIC DNA]</scope>
</reference>
<evidence type="ECO:0000313" key="2">
    <source>
        <dbReference type="EMBL" id="CAH1435193.1"/>
    </source>
</evidence>
<comment type="caution">
    <text evidence="2">The sequence shown here is derived from an EMBL/GenBank/DDBJ whole genome shotgun (WGS) entry which is preliminary data.</text>
</comment>
<keyword evidence="1" id="KW-0812">Transmembrane</keyword>
<dbReference type="PANTHER" id="PTHR33512">
    <property type="entry name" value="PROTEIN, PUTATIVE (DUF1191)-RELATED"/>
    <property type="match status" value="1"/>
</dbReference>
<dbReference type="Proteomes" id="UP001157418">
    <property type="component" value="Unassembled WGS sequence"/>
</dbReference>
<sequence>MDNSTLGSLDDIFLEYAENSLPSRPQTGVLYNASLPSNFTGVNVSIIRLRRDSFWRKGANYSGFYMPPRIFSLPNFTRLDMVFSNLGNMSSYYYSVPNYSLVAPVVGFNAYGSRNSTGQFGNLTTAMTKLNLTLFGGPILVQFPNFSLPQNEKPKCVVFYLNGTVEMTNMTLQDMCAVQDQGHFSIVVPHPTLVPHAPKEKEKGQLWKWWVFGFAIGVLGLLFFGFVIFIIVRTFRMRKLEKMEKEGERNEALGATNVGQSRMPLASAVRTQPTIENDYHP</sequence>
<evidence type="ECO:0000256" key="1">
    <source>
        <dbReference type="SAM" id="Phobius"/>
    </source>
</evidence>
<evidence type="ECO:0008006" key="4">
    <source>
        <dbReference type="Google" id="ProtNLM"/>
    </source>
</evidence>
<gene>
    <name evidence="2" type="ORF">LVIROSA_LOCUS21654</name>
</gene>
<dbReference type="InterPro" id="IPR010605">
    <property type="entry name" value="DUF1191"/>
</dbReference>
<keyword evidence="1" id="KW-0472">Membrane</keyword>
<feature type="transmembrane region" description="Helical" evidence="1">
    <location>
        <begin position="209"/>
        <end position="232"/>
    </location>
</feature>
<keyword evidence="3" id="KW-1185">Reference proteome</keyword>
<keyword evidence="1" id="KW-1133">Transmembrane helix</keyword>
<dbReference type="EMBL" id="CAKMRJ010004415">
    <property type="protein sequence ID" value="CAH1435193.1"/>
    <property type="molecule type" value="Genomic_DNA"/>
</dbReference>
<dbReference type="GO" id="GO:0016020">
    <property type="term" value="C:membrane"/>
    <property type="evidence" value="ECO:0007669"/>
    <property type="project" value="TreeGrafter"/>
</dbReference>